<keyword evidence="5 8" id="KW-0251">Elongation factor</keyword>
<dbReference type="NCBIfam" id="TIGR00038">
    <property type="entry name" value="efp"/>
    <property type="match status" value="1"/>
</dbReference>
<dbReference type="InterPro" id="IPR011768">
    <property type="entry name" value="Transl_elongation_fac_P"/>
</dbReference>
<dbReference type="SUPFAM" id="SSF50104">
    <property type="entry name" value="Translation proteins SH3-like domain"/>
    <property type="match status" value="1"/>
</dbReference>
<dbReference type="NCBIfam" id="NF001810">
    <property type="entry name" value="PRK00529.1"/>
    <property type="match status" value="1"/>
</dbReference>
<dbReference type="SUPFAM" id="SSF50249">
    <property type="entry name" value="Nucleic acid-binding proteins"/>
    <property type="match status" value="2"/>
</dbReference>
<dbReference type="InterPro" id="IPR020599">
    <property type="entry name" value="Transl_elong_fac_P/YeiP"/>
</dbReference>
<evidence type="ECO:0000256" key="4">
    <source>
        <dbReference type="ARBA" id="ARBA00022490"/>
    </source>
</evidence>
<evidence type="ECO:0000256" key="9">
    <source>
        <dbReference type="NCBIfam" id="TIGR00038"/>
    </source>
</evidence>
<name>H5SKA0_9CHLR</name>
<dbReference type="AlphaFoldDB" id="H5SKA0"/>
<comment type="function">
    <text evidence="7 8">Involved in peptide bond synthesis. Stimulates efficient translation and peptide-bond synthesis on native or reconstituted 70S ribosomes in vitro. Probably functions indirectly by altering the affinity of the ribosome for aminoacyl-tRNA, thus increasing their reactivity as acceptors for peptidyl transferase.</text>
</comment>
<dbReference type="SMART" id="SM01185">
    <property type="entry name" value="EFP"/>
    <property type="match status" value="1"/>
</dbReference>
<dbReference type="PIRSF" id="PIRSF005901">
    <property type="entry name" value="EF-P"/>
    <property type="match status" value="1"/>
</dbReference>
<comment type="pathway">
    <text evidence="2 8">Protein biosynthesis; polypeptide chain elongation.</text>
</comment>
<dbReference type="Pfam" id="PF09285">
    <property type="entry name" value="Elong-fact-P_C"/>
    <property type="match status" value="1"/>
</dbReference>
<dbReference type="GO" id="GO:0003746">
    <property type="term" value="F:translation elongation factor activity"/>
    <property type="evidence" value="ECO:0007669"/>
    <property type="project" value="UniProtKB-UniRule"/>
</dbReference>
<dbReference type="InterPro" id="IPR013185">
    <property type="entry name" value="Transl_elong_KOW-like"/>
</dbReference>
<dbReference type="PANTHER" id="PTHR30053">
    <property type="entry name" value="ELONGATION FACTOR P"/>
    <property type="match status" value="1"/>
</dbReference>
<organism evidence="13">
    <name type="scientific">uncultured Chloroflexota bacterium</name>
    <dbReference type="NCBI Taxonomy" id="166587"/>
    <lineage>
        <taxon>Bacteria</taxon>
        <taxon>Bacillati</taxon>
        <taxon>Chloroflexota</taxon>
        <taxon>environmental samples</taxon>
    </lineage>
</organism>
<keyword evidence="6 8" id="KW-0648">Protein biosynthesis</keyword>
<reference evidence="13" key="1">
    <citation type="journal article" date="2005" name="Environ. Microbiol.">
        <title>Genetic and functional properties of uncultivated thermophilic crenarchaeotes from a subsurface gold mine as revealed by analysis of genome fragments.</title>
        <authorList>
            <person name="Nunoura T."/>
            <person name="Hirayama H."/>
            <person name="Takami H."/>
            <person name="Oida H."/>
            <person name="Nishi S."/>
            <person name="Shimamura S."/>
            <person name="Suzuki Y."/>
            <person name="Inagaki F."/>
            <person name="Takai K."/>
            <person name="Nealson K.H."/>
            <person name="Horikoshi K."/>
        </authorList>
    </citation>
    <scope>NUCLEOTIDE SEQUENCE</scope>
</reference>
<evidence type="ECO:0000259" key="12">
    <source>
        <dbReference type="SMART" id="SM01185"/>
    </source>
</evidence>
<dbReference type="GO" id="GO:0043043">
    <property type="term" value="P:peptide biosynthetic process"/>
    <property type="evidence" value="ECO:0007669"/>
    <property type="project" value="InterPro"/>
</dbReference>
<dbReference type="Gene3D" id="2.30.30.30">
    <property type="match status" value="1"/>
</dbReference>
<evidence type="ECO:0000256" key="5">
    <source>
        <dbReference type="ARBA" id="ARBA00022768"/>
    </source>
</evidence>
<accession>H5SKA0</accession>
<evidence type="ECO:0000256" key="7">
    <source>
        <dbReference type="ARBA" id="ARBA00025469"/>
    </source>
</evidence>
<evidence type="ECO:0000256" key="6">
    <source>
        <dbReference type="ARBA" id="ARBA00022917"/>
    </source>
</evidence>
<dbReference type="InterPro" id="IPR012340">
    <property type="entry name" value="NA-bd_OB-fold"/>
</dbReference>
<feature type="domain" description="Translation elongation factor P/YeiP central" evidence="12">
    <location>
        <begin position="67"/>
        <end position="121"/>
    </location>
</feature>
<gene>
    <name evidence="8" type="primary">efp</name>
    <name evidence="13" type="ORF">HGMM_F40G09C33</name>
</gene>
<evidence type="ECO:0000256" key="8">
    <source>
        <dbReference type="HAMAP-Rule" id="MF_00141"/>
    </source>
</evidence>
<dbReference type="Gene3D" id="2.40.50.140">
    <property type="entry name" value="Nucleic acid-binding proteins"/>
    <property type="match status" value="2"/>
</dbReference>
<evidence type="ECO:0000256" key="2">
    <source>
        <dbReference type="ARBA" id="ARBA00004815"/>
    </source>
</evidence>
<protein>
    <recommendedName>
        <fullName evidence="8 9">Elongation factor P</fullName>
        <shortName evidence="8">EF-P</shortName>
    </recommendedName>
</protein>
<proteinExistence type="inferred from homology"/>
<dbReference type="CDD" id="cd05794">
    <property type="entry name" value="S1_EF-P_repeat_2"/>
    <property type="match status" value="1"/>
</dbReference>
<dbReference type="CDD" id="cd04470">
    <property type="entry name" value="S1_EF-P_repeat_1"/>
    <property type="match status" value="1"/>
</dbReference>
<dbReference type="FunFam" id="2.30.30.30:FF:000003">
    <property type="entry name" value="Elongation factor P"/>
    <property type="match status" value="1"/>
</dbReference>
<dbReference type="PROSITE" id="PS01275">
    <property type="entry name" value="EFP"/>
    <property type="match status" value="1"/>
</dbReference>
<dbReference type="UniPathway" id="UPA00345"/>
<comment type="similarity">
    <text evidence="3 8 10">Belongs to the elongation factor P family.</text>
</comment>
<dbReference type="InterPro" id="IPR008991">
    <property type="entry name" value="Translation_prot_SH3-like_sf"/>
</dbReference>
<dbReference type="GO" id="GO:0005829">
    <property type="term" value="C:cytosol"/>
    <property type="evidence" value="ECO:0007669"/>
    <property type="project" value="UniProtKB-ARBA"/>
</dbReference>
<dbReference type="Pfam" id="PF01132">
    <property type="entry name" value="EFP"/>
    <property type="match status" value="1"/>
</dbReference>
<dbReference type="InterPro" id="IPR001059">
    <property type="entry name" value="Transl_elong_P/YeiP_cen"/>
</dbReference>
<evidence type="ECO:0000256" key="3">
    <source>
        <dbReference type="ARBA" id="ARBA00009479"/>
    </source>
</evidence>
<dbReference type="EMBL" id="AP011752">
    <property type="protein sequence ID" value="BAL56586.1"/>
    <property type="molecule type" value="Genomic_DNA"/>
</dbReference>
<evidence type="ECO:0000313" key="13">
    <source>
        <dbReference type="EMBL" id="BAL56586.1"/>
    </source>
</evidence>
<dbReference type="FunFam" id="2.40.50.140:FF:000009">
    <property type="entry name" value="Elongation factor P"/>
    <property type="match status" value="1"/>
</dbReference>
<evidence type="ECO:0000259" key="11">
    <source>
        <dbReference type="SMART" id="SM00841"/>
    </source>
</evidence>
<dbReference type="FunFam" id="2.40.50.140:FF:000004">
    <property type="entry name" value="Elongation factor P"/>
    <property type="match status" value="1"/>
</dbReference>
<dbReference type="HAMAP" id="MF_00141">
    <property type="entry name" value="EF_P"/>
    <property type="match status" value="1"/>
</dbReference>
<sequence>MIDVNDLRKGVTFELDGQLYRVLEYHHHKPGRGNAIIRIKARNLLTGANIEKTFTSGDQVQDVRLDFHNVQFLYSDGEFYHFMDNETFEQPAIRAEVLGDSALYLKEGMEVKLTFYKGQPIDIELPTSVDLKVVYAETAIRGDTATGVTKKVRTETGLEVVVPQFVNEGDVIRVDTRTGEYITRV</sequence>
<dbReference type="Pfam" id="PF08207">
    <property type="entry name" value="EFP_N"/>
    <property type="match status" value="1"/>
</dbReference>
<dbReference type="InterPro" id="IPR013852">
    <property type="entry name" value="Transl_elong_P/YeiP_CS"/>
</dbReference>
<feature type="domain" description="Elongation factor P C-terminal" evidence="11">
    <location>
        <begin position="129"/>
        <end position="184"/>
    </location>
</feature>
<evidence type="ECO:0000256" key="1">
    <source>
        <dbReference type="ARBA" id="ARBA00004496"/>
    </source>
</evidence>
<evidence type="ECO:0000256" key="10">
    <source>
        <dbReference type="RuleBase" id="RU004389"/>
    </source>
</evidence>
<dbReference type="InterPro" id="IPR014722">
    <property type="entry name" value="Rib_uL2_dom2"/>
</dbReference>
<comment type="subcellular location">
    <subcellularLocation>
        <location evidence="1 8">Cytoplasm</location>
    </subcellularLocation>
</comment>
<keyword evidence="4 8" id="KW-0963">Cytoplasm</keyword>
<dbReference type="InterPro" id="IPR015365">
    <property type="entry name" value="Elong-fact-P_C"/>
</dbReference>
<reference evidence="13" key="2">
    <citation type="journal article" date="2012" name="PLoS ONE">
        <title>A Deeply Branching Thermophilic Bacterium with an Ancient Acetyl-CoA Pathway Dominates a Subsurface Ecosystem.</title>
        <authorList>
            <person name="Takami H."/>
            <person name="Noguchi H."/>
            <person name="Takaki Y."/>
            <person name="Uchiyama I."/>
            <person name="Toyoda A."/>
            <person name="Nishi S."/>
            <person name="Chee G.-J."/>
            <person name="Arai W."/>
            <person name="Nunoura T."/>
            <person name="Itoh T."/>
            <person name="Hattori M."/>
            <person name="Takai K."/>
        </authorList>
    </citation>
    <scope>NUCLEOTIDE SEQUENCE</scope>
</reference>
<dbReference type="PANTHER" id="PTHR30053:SF14">
    <property type="entry name" value="TRANSLATION ELONGATION FACTOR KOW-LIKE DOMAIN-CONTAINING PROTEIN"/>
    <property type="match status" value="1"/>
</dbReference>
<dbReference type="SMART" id="SM00841">
    <property type="entry name" value="Elong-fact-P_C"/>
    <property type="match status" value="1"/>
</dbReference>